<name>A0ABW3G511_9NOCA</name>
<feature type="transmembrane region" description="Helical" evidence="1">
    <location>
        <begin position="204"/>
        <end position="222"/>
    </location>
</feature>
<dbReference type="PANTHER" id="PTHR23028:SF53">
    <property type="entry name" value="ACYL_TRANSF_3 DOMAIN-CONTAINING PROTEIN"/>
    <property type="match status" value="1"/>
</dbReference>
<evidence type="ECO:0000259" key="2">
    <source>
        <dbReference type="Pfam" id="PF01757"/>
    </source>
</evidence>
<sequence>MGGRRDSLTGLRAVAALSVCATHAAFWTGGYTDDLLGRMAARLEVGVAIFFVLSGYLLFRPWVRSLAQGTPGPSVRRYALHRARRILPAYWVTVTVTYALFSVWRTQDATLAHDWSGFLRSMTLTQIYGFGHLHTGLTQMWSLAVEAAFYVALPVIAWIITAVVCRGRWRPWAALAAIVVVAAVSPVWALLTADGTLTDPTARLWPPAFVIWFACGMALAVAAQCAVRVHPVLAVLVAILAFQLSWTAAAGEPTITPTTASATIVKSVLYAIVASCLVGALALSRPGTFLDRLLGHRVAVWFGEISYEFFLVHLVVLVWAMDLLGYVTFTGSMLGVLIVTTVVSIPVAWALHRFTRGVALARSVPSERPATPIGDGAR</sequence>
<evidence type="ECO:0000256" key="1">
    <source>
        <dbReference type="SAM" id="Phobius"/>
    </source>
</evidence>
<feature type="transmembrane region" description="Helical" evidence="1">
    <location>
        <begin position="229"/>
        <end position="248"/>
    </location>
</feature>
<keyword evidence="4" id="KW-1185">Reference proteome</keyword>
<dbReference type="InterPro" id="IPR002656">
    <property type="entry name" value="Acyl_transf_3_dom"/>
</dbReference>
<keyword evidence="3" id="KW-0012">Acyltransferase</keyword>
<keyword evidence="3" id="KW-0808">Transferase</keyword>
<feature type="transmembrane region" description="Helical" evidence="1">
    <location>
        <begin position="298"/>
        <end position="320"/>
    </location>
</feature>
<evidence type="ECO:0000313" key="4">
    <source>
        <dbReference type="Proteomes" id="UP001597068"/>
    </source>
</evidence>
<keyword evidence="1" id="KW-0472">Membrane</keyword>
<feature type="transmembrane region" description="Helical" evidence="1">
    <location>
        <begin position="86"/>
        <end position="104"/>
    </location>
</feature>
<dbReference type="Pfam" id="PF01757">
    <property type="entry name" value="Acyl_transf_3"/>
    <property type="match status" value="1"/>
</dbReference>
<dbReference type="RefSeq" id="WP_308214113.1">
    <property type="nucleotide sequence ID" value="NZ_BAAAMO010000002.1"/>
</dbReference>
<feature type="transmembrane region" description="Helical" evidence="1">
    <location>
        <begin position="40"/>
        <end position="59"/>
    </location>
</feature>
<feature type="transmembrane region" description="Helical" evidence="1">
    <location>
        <begin position="172"/>
        <end position="192"/>
    </location>
</feature>
<dbReference type="PANTHER" id="PTHR23028">
    <property type="entry name" value="ACETYLTRANSFERASE"/>
    <property type="match status" value="1"/>
</dbReference>
<proteinExistence type="predicted"/>
<comment type="caution">
    <text evidence="3">The sequence shown here is derived from an EMBL/GenBank/DDBJ whole genome shotgun (WGS) entry which is preliminary data.</text>
</comment>
<gene>
    <name evidence="3" type="ORF">ACFQ04_08110</name>
</gene>
<dbReference type="InterPro" id="IPR050879">
    <property type="entry name" value="Acyltransferase_3"/>
</dbReference>
<reference evidence="4" key="1">
    <citation type="journal article" date="2019" name="Int. J. Syst. Evol. Microbiol.">
        <title>The Global Catalogue of Microorganisms (GCM) 10K type strain sequencing project: providing services to taxonomists for standard genome sequencing and annotation.</title>
        <authorList>
            <consortium name="The Broad Institute Genomics Platform"/>
            <consortium name="The Broad Institute Genome Sequencing Center for Infectious Disease"/>
            <person name="Wu L."/>
            <person name="Ma J."/>
        </authorList>
    </citation>
    <scope>NUCLEOTIDE SEQUENCE [LARGE SCALE GENOMIC DNA]</scope>
    <source>
        <strain evidence="4">CCUG 50873</strain>
    </source>
</reference>
<accession>A0ABW3G511</accession>
<feature type="transmembrane region" description="Helical" evidence="1">
    <location>
        <begin position="326"/>
        <end position="351"/>
    </location>
</feature>
<keyword evidence="1" id="KW-0812">Transmembrane</keyword>
<organism evidence="3 4">
    <name type="scientific">Williamsia deligens</name>
    <dbReference type="NCBI Taxonomy" id="321325"/>
    <lineage>
        <taxon>Bacteria</taxon>
        <taxon>Bacillati</taxon>
        <taxon>Actinomycetota</taxon>
        <taxon>Actinomycetes</taxon>
        <taxon>Mycobacteriales</taxon>
        <taxon>Nocardiaceae</taxon>
        <taxon>Williamsia</taxon>
    </lineage>
</organism>
<evidence type="ECO:0000313" key="3">
    <source>
        <dbReference type="EMBL" id="MFD0925701.1"/>
    </source>
</evidence>
<dbReference type="Proteomes" id="UP001597068">
    <property type="component" value="Unassembled WGS sequence"/>
</dbReference>
<dbReference type="GO" id="GO:0016746">
    <property type="term" value="F:acyltransferase activity"/>
    <property type="evidence" value="ECO:0007669"/>
    <property type="project" value="UniProtKB-KW"/>
</dbReference>
<feature type="domain" description="Acyltransferase 3" evidence="2">
    <location>
        <begin position="6"/>
        <end position="351"/>
    </location>
</feature>
<protein>
    <submittedName>
        <fullName evidence="3">Acyltransferase family protein</fullName>
        <ecNumber evidence="3">2.3.-.-</ecNumber>
    </submittedName>
</protein>
<feature type="transmembrane region" description="Helical" evidence="1">
    <location>
        <begin position="147"/>
        <end position="165"/>
    </location>
</feature>
<dbReference type="EMBL" id="JBHTIL010000001">
    <property type="protein sequence ID" value="MFD0925701.1"/>
    <property type="molecule type" value="Genomic_DNA"/>
</dbReference>
<dbReference type="EC" id="2.3.-.-" evidence="3"/>
<feature type="transmembrane region" description="Helical" evidence="1">
    <location>
        <begin position="268"/>
        <end position="286"/>
    </location>
</feature>
<keyword evidence="1" id="KW-1133">Transmembrane helix</keyword>